<reference evidence="3" key="1">
    <citation type="submission" date="2021-04" db="EMBL/GenBank/DDBJ databases">
        <title>Luteolibacter sp. 32A isolated from the skin of an Anderson's salamander (Ambystoma andersonii).</title>
        <authorList>
            <person name="Spergser J."/>
            <person name="Busse H.-J."/>
        </authorList>
    </citation>
    <scope>NUCLEOTIDE SEQUENCE</scope>
    <source>
        <strain evidence="3">32A</strain>
    </source>
</reference>
<dbReference type="Proteomes" id="UP000676169">
    <property type="component" value="Chromosome"/>
</dbReference>
<evidence type="ECO:0000313" key="3">
    <source>
        <dbReference type="EMBL" id="QUE53239.1"/>
    </source>
</evidence>
<sequence length="115" mass="13480">MSRSTLRYRPRETTPLEERLGKRMEELSHRHPRYGYRRIAALLRREGWRVGKRLVQRLRRACGLRVPPATRKRVPSRTLDRAADACGAPWPRLDVGLHRGCHPAWRGIVDPDDPR</sequence>
<evidence type="ECO:0000259" key="2">
    <source>
        <dbReference type="Pfam" id="PF13276"/>
    </source>
</evidence>
<protein>
    <submittedName>
        <fullName evidence="3">Transposase</fullName>
    </submittedName>
</protein>
<name>A0A975J3C6_9BACT</name>
<organism evidence="3 4">
    <name type="scientific">Luteolibacter ambystomatis</name>
    <dbReference type="NCBI Taxonomy" id="2824561"/>
    <lineage>
        <taxon>Bacteria</taxon>
        <taxon>Pseudomonadati</taxon>
        <taxon>Verrucomicrobiota</taxon>
        <taxon>Verrucomicrobiia</taxon>
        <taxon>Verrucomicrobiales</taxon>
        <taxon>Verrucomicrobiaceae</taxon>
        <taxon>Luteolibacter</taxon>
    </lineage>
</organism>
<evidence type="ECO:0000313" key="4">
    <source>
        <dbReference type="Proteomes" id="UP000676169"/>
    </source>
</evidence>
<gene>
    <name evidence="3" type="ORF">KBB96_10140</name>
</gene>
<feature type="region of interest" description="Disordered" evidence="1">
    <location>
        <begin position="1"/>
        <end position="24"/>
    </location>
</feature>
<keyword evidence="4" id="KW-1185">Reference proteome</keyword>
<dbReference type="KEGG" id="lamb:KBB96_10140"/>
<dbReference type="PANTHER" id="PTHR47515">
    <property type="entry name" value="LOW CALCIUM RESPONSE LOCUS PROTEIN T"/>
    <property type="match status" value="1"/>
</dbReference>
<accession>A0A975J3C6</accession>
<dbReference type="Pfam" id="PF13276">
    <property type="entry name" value="HTH_21"/>
    <property type="match status" value="1"/>
</dbReference>
<evidence type="ECO:0000256" key="1">
    <source>
        <dbReference type="SAM" id="MobiDB-lite"/>
    </source>
</evidence>
<dbReference type="PANTHER" id="PTHR47515:SF1">
    <property type="entry name" value="BLR2054 PROTEIN"/>
    <property type="match status" value="1"/>
</dbReference>
<proteinExistence type="predicted"/>
<dbReference type="EMBL" id="CP073100">
    <property type="protein sequence ID" value="QUE53239.1"/>
    <property type="molecule type" value="Genomic_DNA"/>
</dbReference>
<dbReference type="InterPro" id="IPR025948">
    <property type="entry name" value="HTH-like_dom"/>
</dbReference>
<feature type="compositionally biased region" description="Basic and acidic residues" evidence="1">
    <location>
        <begin position="9"/>
        <end position="24"/>
    </location>
</feature>
<dbReference type="AlphaFoldDB" id="A0A975J3C6"/>
<feature type="domain" description="HTH-like" evidence="2">
    <location>
        <begin position="16"/>
        <end position="71"/>
    </location>
</feature>